<keyword evidence="1" id="KW-1133">Transmembrane helix</keyword>
<comment type="caution">
    <text evidence="2">The sequence shown here is derived from an EMBL/GenBank/DDBJ whole genome shotgun (WGS) entry which is preliminary data.</text>
</comment>
<proteinExistence type="predicted"/>
<feature type="transmembrane region" description="Helical" evidence="1">
    <location>
        <begin position="123"/>
        <end position="144"/>
    </location>
</feature>
<accession>A0ABS3UNT8</accession>
<keyword evidence="1" id="KW-0812">Transmembrane</keyword>
<gene>
    <name evidence="2" type="ORF">J5X75_23250</name>
</gene>
<dbReference type="RefSeq" id="WP_208469610.1">
    <property type="nucleotide sequence ID" value="NZ_JAGFNS010000015.1"/>
</dbReference>
<organism evidence="2 3">
    <name type="scientific">Actinoplanes flavus</name>
    <dbReference type="NCBI Taxonomy" id="2820290"/>
    <lineage>
        <taxon>Bacteria</taxon>
        <taxon>Bacillati</taxon>
        <taxon>Actinomycetota</taxon>
        <taxon>Actinomycetes</taxon>
        <taxon>Micromonosporales</taxon>
        <taxon>Micromonosporaceae</taxon>
        <taxon>Actinoplanes</taxon>
    </lineage>
</organism>
<dbReference type="Proteomes" id="UP000679690">
    <property type="component" value="Unassembled WGS sequence"/>
</dbReference>
<evidence type="ECO:0000313" key="2">
    <source>
        <dbReference type="EMBL" id="MBO3740427.1"/>
    </source>
</evidence>
<dbReference type="EMBL" id="JAGFNS010000015">
    <property type="protein sequence ID" value="MBO3740427.1"/>
    <property type="molecule type" value="Genomic_DNA"/>
</dbReference>
<feature type="transmembrane region" description="Helical" evidence="1">
    <location>
        <begin position="37"/>
        <end position="56"/>
    </location>
</feature>
<keyword evidence="1" id="KW-0472">Membrane</keyword>
<keyword evidence="3" id="KW-1185">Reference proteome</keyword>
<feature type="transmembrane region" description="Helical" evidence="1">
    <location>
        <begin position="68"/>
        <end position="86"/>
    </location>
</feature>
<sequence>MNAELWPSIPAVLRVMAGWFLLGVGLLNLAVEADGGLTDAYLVFHLALVAGGVLLLMRRRLIPSRPGILVGVVLTLAGMAATTVPTTTRCCMAEYPERHGFPYPFLGIDDGVHVDVKYLVADLIFWTCAGLLVLAAIALVEALLPERRTPVDLTRYGGHAEPRTMDVAEDRTGENVGGLT</sequence>
<reference evidence="2 3" key="1">
    <citation type="submission" date="2021-03" db="EMBL/GenBank/DDBJ databases">
        <title>Actinoplanes flavus sp. nov., a novel actinomycete isolated from Coconut Palm rhizosphere soil.</title>
        <authorList>
            <person name="Luo X."/>
        </authorList>
    </citation>
    <scope>NUCLEOTIDE SEQUENCE [LARGE SCALE GENOMIC DNA]</scope>
    <source>
        <strain evidence="2 3">NEAU-H7</strain>
    </source>
</reference>
<evidence type="ECO:0000256" key="1">
    <source>
        <dbReference type="SAM" id="Phobius"/>
    </source>
</evidence>
<evidence type="ECO:0000313" key="3">
    <source>
        <dbReference type="Proteomes" id="UP000679690"/>
    </source>
</evidence>
<feature type="transmembrane region" description="Helical" evidence="1">
    <location>
        <begin position="12"/>
        <end position="31"/>
    </location>
</feature>
<name>A0ABS3UNT8_9ACTN</name>
<protein>
    <submittedName>
        <fullName evidence="2">Uncharacterized protein</fullName>
    </submittedName>
</protein>